<feature type="compositionally biased region" description="Low complexity" evidence="1">
    <location>
        <begin position="566"/>
        <end position="618"/>
    </location>
</feature>
<feature type="compositionally biased region" description="Basic residues" evidence="1">
    <location>
        <begin position="115"/>
        <end position="136"/>
    </location>
</feature>
<feature type="region of interest" description="Disordered" evidence="1">
    <location>
        <begin position="80"/>
        <end position="191"/>
    </location>
</feature>
<feature type="compositionally biased region" description="Basic and acidic residues" evidence="1">
    <location>
        <begin position="13"/>
        <end position="40"/>
    </location>
</feature>
<feature type="compositionally biased region" description="Low complexity" evidence="1">
    <location>
        <begin position="658"/>
        <end position="689"/>
    </location>
</feature>
<protein>
    <submittedName>
        <fullName evidence="2">Uncharacterized protein</fullName>
    </submittedName>
</protein>
<feature type="region of interest" description="Disordered" evidence="1">
    <location>
        <begin position="562"/>
        <end position="713"/>
    </location>
</feature>
<dbReference type="InterPro" id="IPR046521">
    <property type="entry name" value="DUF6698"/>
</dbReference>
<feature type="region of interest" description="Disordered" evidence="1">
    <location>
        <begin position="1"/>
        <end position="58"/>
    </location>
</feature>
<evidence type="ECO:0000256" key="1">
    <source>
        <dbReference type="SAM" id="MobiDB-lite"/>
    </source>
</evidence>
<keyword evidence="3" id="KW-1185">Reference proteome</keyword>
<dbReference type="AlphaFoldDB" id="A0A8H5B980"/>
<name>A0A8H5B980_9AGAR</name>
<feature type="compositionally biased region" description="Basic and acidic residues" evidence="1">
    <location>
        <begin position="168"/>
        <end position="184"/>
    </location>
</feature>
<sequence>MYYAAKSSCNTEEAERLAQEAEEARAAAEGDVEMQRARLKERAKRQGRMPQRTKACAEALHRETSTRLLDRYHHHLFAMPDSSFIGSGSEGDAPPVSKSKPSKNRKTTPKPSSKSNKHKSKNPGKSSKPSKRRKTSKTTVLSDSEEDSDTSEPRTSPQASADEDESSEKDTDKGGICDSLEQRRGGRHGRKGPMVELAAWKDMARFVAVCHDPFVSWLQVIYTGLENDGFLKQGSSHNVPKKEKDKAEVLKVWDILKTRISTFDNDCKGIAHRKYMDALSKEASMHRSSSDAVSQDIRILKTRVLDWVLYESGLDDFDPPIPRGAKAKKSDARGWHHPQIARFLCTPLLLSEYNKDPDEFCQKVIENAKGYKISHTHFPAFFYGDSGEEASKGPRHVMDGGLFLSFILFVGWILLYLRPENEANWIENHGKNFKVRKCGKAWQWGIKQVTPRTMVYVSLMVRHALSSSDDYRTDDGAVIKSGAFTAALALFEDPQYTEKLGPWIELTISNWNKMIKWMLPDNEDSVTDDKEDTNSSLHQIAQMFQLIEEEEQATKVKLEEDAAVKAASDSSTPPTSDSSTASDSSTPPTSDSSTPPTSDSTSDSSTPPASDSSTPPSSRAMVTDVDASSHEPSPEVLISLDDHSTNTASTDKTLPADASLPSSSKPTSASSSPATQSTAAPSSKSSKSSNVTETIVRKKSYHGDLGHVAHVGY</sequence>
<dbReference type="OrthoDB" id="3220614at2759"/>
<comment type="caution">
    <text evidence="2">The sequence shown here is derived from an EMBL/GenBank/DDBJ whole genome shotgun (WGS) entry which is preliminary data.</text>
</comment>
<proteinExistence type="predicted"/>
<accession>A0A8H5B980</accession>
<dbReference type="EMBL" id="JAACJM010000437">
    <property type="protein sequence ID" value="KAF5318984.1"/>
    <property type="molecule type" value="Genomic_DNA"/>
</dbReference>
<reference evidence="2 3" key="1">
    <citation type="journal article" date="2020" name="ISME J.">
        <title>Uncovering the hidden diversity of litter-decomposition mechanisms in mushroom-forming fungi.</title>
        <authorList>
            <person name="Floudas D."/>
            <person name="Bentzer J."/>
            <person name="Ahren D."/>
            <person name="Johansson T."/>
            <person name="Persson P."/>
            <person name="Tunlid A."/>
        </authorList>
    </citation>
    <scope>NUCLEOTIDE SEQUENCE [LARGE SCALE GENOMIC DNA]</scope>
    <source>
        <strain evidence="2 3">CBS 291.85</strain>
    </source>
</reference>
<gene>
    <name evidence="2" type="ORF">D9758_018833</name>
</gene>
<evidence type="ECO:0000313" key="3">
    <source>
        <dbReference type="Proteomes" id="UP000559256"/>
    </source>
</evidence>
<organism evidence="2 3">
    <name type="scientific">Tetrapyrgos nigripes</name>
    <dbReference type="NCBI Taxonomy" id="182062"/>
    <lineage>
        <taxon>Eukaryota</taxon>
        <taxon>Fungi</taxon>
        <taxon>Dikarya</taxon>
        <taxon>Basidiomycota</taxon>
        <taxon>Agaricomycotina</taxon>
        <taxon>Agaricomycetes</taxon>
        <taxon>Agaricomycetidae</taxon>
        <taxon>Agaricales</taxon>
        <taxon>Marasmiineae</taxon>
        <taxon>Marasmiaceae</taxon>
        <taxon>Tetrapyrgos</taxon>
    </lineage>
</organism>
<dbReference type="Proteomes" id="UP000559256">
    <property type="component" value="Unassembled WGS sequence"/>
</dbReference>
<dbReference type="PANTHER" id="PTHR23202">
    <property type="entry name" value="WASP INTERACTING PROTEIN-RELATED"/>
    <property type="match status" value="1"/>
</dbReference>
<dbReference type="Pfam" id="PF20414">
    <property type="entry name" value="DUF6698"/>
    <property type="match status" value="1"/>
</dbReference>
<dbReference type="PANTHER" id="PTHR23202:SF124">
    <property type="entry name" value="C2H2-TYPE DOMAIN-CONTAINING PROTEIN-RELATED"/>
    <property type="match status" value="1"/>
</dbReference>
<evidence type="ECO:0000313" key="2">
    <source>
        <dbReference type="EMBL" id="KAF5318984.1"/>
    </source>
</evidence>